<feature type="domain" description="HTH tetR-type" evidence="5">
    <location>
        <begin position="14"/>
        <end position="74"/>
    </location>
</feature>
<dbReference type="GO" id="GO:0000976">
    <property type="term" value="F:transcription cis-regulatory region binding"/>
    <property type="evidence" value="ECO:0007669"/>
    <property type="project" value="TreeGrafter"/>
</dbReference>
<keyword evidence="7" id="KW-1185">Reference proteome</keyword>
<dbReference type="RefSeq" id="WP_179825161.1">
    <property type="nucleotide sequence ID" value="NZ_JACCFS010000001.1"/>
</dbReference>
<proteinExistence type="predicted"/>
<dbReference type="SUPFAM" id="SSF46689">
    <property type="entry name" value="Homeodomain-like"/>
    <property type="match status" value="1"/>
</dbReference>
<keyword evidence="1" id="KW-0805">Transcription regulation</keyword>
<evidence type="ECO:0000313" key="7">
    <source>
        <dbReference type="Proteomes" id="UP000572051"/>
    </source>
</evidence>
<organism evidence="6 7">
    <name type="scientific">Nocardiopsis aegyptia</name>
    <dbReference type="NCBI Taxonomy" id="220378"/>
    <lineage>
        <taxon>Bacteria</taxon>
        <taxon>Bacillati</taxon>
        <taxon>Actinomycetota</taxon>
        <taxon>Actinomycetes</taxon>
        <taxon>Streptosporangiales</taxon>
        <taxon>Nocardiopsidaceae</taxon>
        <taxon>Nocardiopsis</taxon>
    </lineage>
</organism>
<evidence type="ECO:0000256" key="1">
    <source>
        <dbReference type="ARBA" id="ARBA00023015"/>
    </source>
</evidence>
<dbReference type="InterPro" id="IPR050109">
    <property type="entry name" value="HTH-type_TetR-like_transc_reg"/>
</dbReference>
<comment type="caution">
    <text evidence="6">The sequence shown here is derived from an EMBL/GenBank/DDBJ whole genome shotgun (WGS) entry which is preliminary data.</text>
</comment>
<name>A0A7Z0JB26_9ACTN</name>
<dbReference type="AlphaFoldDB" id="A0A7Z0JB26"/>
<dbReference type="GO" id="GO:0003700">
    <property type="term" value="F:DNA-binding transcription factor activity"/>
    <property type="evidence" value="ECO:0007669"/>
    <property type="project" value="TreeGrafter"/>
</dbReference>
<accession>A0A7Z0JB26</accession>
<reference evidence="6 7" key="1">
    <citation type="submission" date="2020-07" db="EMBL/GenBank/DDBJ databases">
        <title>Sequencing the genomes of 1000 actinobacteria strains.</title>
        <authorList>
            <person name="Klenk H.-P."/>
        </authorList>
    </citation>
    <scope>NUCLEOTIDE SEQUENCE [LARGE SCALE GENOMIC DNA]</scope>
    <source>
        <strain evidence="6 7">DSM 44442</strain>
    </source>
</reference>
<dbReference type="InterPro" id="IPR025996">
    <property type="entry name" value="MT1864/Rv1816-like_C"/>
</dbReference>
<keyword evidence="3" id="KW-0804">Transcription</keyword>
<protein>
    <submittedName>
        <fullName evidence="6">AcrR family transcriptional regulator</fullName>
    </submittedName>
</protein>
<dbReference type="Gene3D" id="1.10.357.10">
    <property type="entry name" value="Tetracycline Repressor, domain 2"/>
    <property type="match status" value="1"/>
</dbReference>
<dbReference type="InterPro" id="IPR001647">
    <property type="entry name" value="HTH_TetR"/>
</dbReference>
<dbReference type="Pfam" id="PF13305">
    <property type="entry name" value="TetR_C_33"/>
    <property type="match status" value="1"/>
</dbReference>
<dbReference type="PROSITE" id="PS50977">
    <property type="entry name" value="HTH_TETR_2"/>
    <property type="match status" value="1"/>
</dbReference>
<dbReference type="InterPro" id="IPR009057">
    <property type="entry name" value="Homeodomain-like_sf"/>
</dbReference>
<feature type="DNA-binding region" description="H-T-H motif" evidence="4">
    <location>
        <begin position="37"/>
        <end position="56"/>
    </location>
</feature>
<evidence type="ECO:0000256" key="2">
    <source>
        <dbReference type="ARBA" id="ARBA00023125"/>
    </source>
</evidence>
<gene>
    <name evidence="6" type="ORF">HNR10_003657</name>
</gene>
<dbReference type="PANTHER" id="PTHR30055">
    <property type="entry name" value="HTH-TYPE TRANSCRIPTIONAL REGULATOR RUTR"/>
    <property type="match status" value="1"/>
</dbReference>
<evidence type="ECO:0000313" key="6">
    <source>
        <dbReference type="EMBL" id="NYJ35776.1"/>
    </source>
</evidence>
<dbReference type="InterPro" id="IPR036271">
    <property type="entry name" value="Tet_transcr_reg_TetR-rel_C_sf"/>
</dbReference>
<keyword evidence="2 4" id="KW-0238">DNA-binding</keyword>
<evidence type="ECO:0000256" key="3">
    <source>
        <dbReference type="ARBA" id="ARBA00023163"/>
    </source>
</evidence>
<sequence length="255" mass="28642">MAAPAMNRRERIREATLVEIRSVAHGLLVRQGSAAVTINAVAREMGMSGPALYRYYSSHEELVGAVTADFYQELGEVMEKARHAYSEEDSSRRLLGMCRAMRSWVTAHPAEFDWMFASPIPGPDQPEARSPRLLAGLNFEQVFLDEVVRLWEKSPFGVPETEDLPDSLRDQMVRYSGMLDGRLPPGAAHVFLSCWIRLYGLLCMEVFRQLDFAYSDVTPIFENCLADLCSMLGLEYEPPAEPAPGTAPFREETES</sequence>
<dbReference type="SUPFAM" id="SSF48498">
    <property type="entry name" value="Tetracyclin repressor-like, C-terminal domain"/>
    <property type="match status" value="1"/>
</dbReference>
<dbReference type="PANTHER" id="PTHR30055:SF243">
    <property type="entry name" value="HTH-TYPE TRANSCRIPTIONAL REGULATOR RV1816"/>
    <property type="match status" value="1"/>
</dbReference>
<evidence type="ECO:0000256" key="4">
    <source>
        <dbReference type="PROSITE-ProRule" id="PRU00335"/>
    </source>
</evidence>
<dbReference type="Pfam" id="PF00440">
    <property type="entry name" value="TetR_N"/>
    <property type="match status" value="1"/>
</dbReference>
<dbReference type="Proteomes" id="UP000572051">
    <property type="component" value="Unassembled WGS sequence"/>
</dbReference>
<dbReference type="EMBL" id="JACCFS010000001">
    <property type="protein sequence ID" value="NYJ35776.1"/>
    <property type="molecule type" value="Genomic_DNA"/>
</dbReference>
<evidence type="ECO:0000259" key="5">
    <source>
        <dbReference type="PROSITE" id="PS50977"/>
    </source>
</evidence>